<feature type="repeat" description="ANK" evidence="3">
    <location>
        <begin position="763"/>
        <end position="783"/>
    </location>
</feature>
<dbReference type="SUPFAM" id="SSF48403">
    <property type="entry name" value="Ankyrin repeat"/>
    <property type="match status" value="1"/>
</dbReference>
<keyword evidence="4" id="KW-0472">Membrane</keyword>
<keyword evidence="2 3" id="KW-0040">ANK repeat</keyword>
<dbReference type="Proteomes" id="UP001178148">
    <property type="component" value="Unassembled WGS sequence"/>
</dbReference>
<reference evidence="5 6" key="1">
    <citation type="journal article" date="2023" name="bioRxiv">
        <title>An intranuclear bacterial parasite of deep-sea mussels expresses apoptosis inhibitors acquired from its host.</title>
        <authorList>
            <person name="Gonzalez Porras M.A."/>
            <person name="Assie A."/>
            <person name="Tietjen M."/>
            <person name="Violette M."/>
            <person name="Kleiner M."/>
            <person name="Gruber-Vodicka H."/>
            <person name="Dubilier N."/>
            <person name="Leisch N."/>
        </authorList>
    </citation>
    <scope>NUCLEOTIDE SEQUENCE [LARGE SCALE GENOMIC DNA]</scope>
    <source>
        <strain evidence="5">IAP13</strain>
    </source>
</reference>
<dbReference type="PROSITE" id="PS50297">
    <property type="entry name" value="ANK_REP_REGION"/>
    <property type="match status" value="3"/>
</dbReference>
<evidence type="ECO:0000256" key="3">
    <source>
        <dbReference type="PROSITE-ProRule" id="PRU00023"/>
    </source>
</evidence>
<evidence type="ECO:0000256" key="2">
    <source>
        <dbReference type="ARBA" id="ARBA00023043"/>
    </source>
</evidence>
<evidence type="ECO:0000256" key="1">
    <source>
        <dbReference type="ARBA" id="ARBA00022737"/>
    </source>
</evidence>
<evidence type="ECO:0000313" key="6">
    <source>
        <dbReference type="Proteomes" id="UP001178148"/>
    </source>
</evidence>
<dbReference type="PANTHER" id="PTHR24198:SF165">
    <property type="entry name" value="ANKYRIN REPEAT-CONTAINING PROTEIN-RELATED"/>
    <property type="match status" value="1"/>
</dbReference>
<dbReference type="Pfam" id="PF00023">
    <property type="entry name" value="Ank"/>
    <property type="match status" value="1"/>
</dbReference>
<dbReference type="SMART" id="SM00248">
    <property type="entry name" value="ANK"/>
    <property type="match status" value="6"/>
</dbReference>
<comment type="caution">
    <text evidence="5">The sequence shown here is derived from an EMBL/GenBank/DDBJ whole genome shotgun (WGS) entry which is preliminary data.</text>
</comment>
<keyword evidence="4" id="KW-0812">Transmembrane</keyword>
<dbReference type="PANTHER" id="PTHR24198">
    <property type="entry name" value="ANKYRIN REPEAT AND PROTEIN KINASE DOMAIN-CONTAINING PROTEIN"/>
    <property type="match status" value="1"/>
</dbReference>
<dbReference type="InterPro" id="IPR002110">
    <property type="entry name" value="Ankyrin_rpt"/>
</dbReference>
<organism evidence="5 6">
    <name type="scientific">Candidatus Endonucleibacter bathymodioli</name>
    <dbReference type="NCBI Taxonomy" id="539814"/>
    <lineage>
        <taxon>Bacteria</taxon>
        <taxon>Pseudomonadati</taxon>
        <taxon>Pseudomonadota</taxon>
        <taxon>Gammaproteobacteria</taxon>
        <taxon>Oceanospirillales</taxon>
        <taxon>Endozoicomonadaceae</taxon>
        <taxon>Candidatus Endonucleibacter</taxon>
    </lineage>
</organism>
<dbReference type="EMBL" id="JASXSV010000005">
    <property type="protein sequence ID" value="MDP0588456.1"/>
    <property type="molecule type" value="Genomic_DNA"/>
</dbReference>
<keyword evidence="4" id="KW-1133">Transmembrane helix</keyword>
<evidence type="ECO:0000256" key="4">
    <source>
        <dbReference type="SAM" id="Phobius"/>
    </source>
</evidence>
<dbReference type="Pfam" id="PF12796">
    <property type="entry name" value="Ank_2"/>
    <property type="match status" value="1"/>
</dbReference>
<name>A0AA90NXF9_9GAMM</name>
<protein>
    <submittedName>
        <fullName evidence="5">Ankyrin repeat domain-containing protein</fullName>
    </submittedName>
</protein>
<keyword evidence="6" id="KW-1185">Reference proteome</keyword>
<keyword evidence="1" id="KW-0677">Repeat</keyword>
<gene>
    <name evidence="5" type="ORF">QS748_04410</name>
</gene>
<dbReference type="AlphaFoldDB" id="A0AA90NXF9"/>
<feature type="repeat" description="ANK" evidence="3">
    <location>
        <begin position="730"/>
        <end position="762"/>
    </location>
</feature>
<sequence length="907" mass="102513">MSVYQPLISVHLNEGFHYLKYLCVLFIFITLPLYATSAVQSVLFKPWNYPSVSEVRGKTAGCQFDCIQLPKVKKYKELESHRLFASIKSQFLNDIQELKDLAPHFVGSKFDENINVFYNNIHKPSEDFKTFLLPLYEETRVHLRCLLTKMKCYKRCYQNDDIYSQTKDYIASVLQDCLEGIDLCPAGVYGRFKHSYIDLEASEAGLIGRLFKVRKTLFHEFIHSFLADSKRKGIIDISSGMDTHWANSFYNLFCDELKLPSVHDQFAPSSLSKKLVMDFMSLAELSVSRSTIVRKLANDWSDNLKNILQQEGMSKWETDDITVSDFSSDIAETLSNKLFKPISSWLGTKKNEDLGLGDLIDKKGENVYSLVRYREKLLAWVTRKLIGSQNNHLKESKVRVFTVISKSTNNNLYIGTMGGVFFWVFEHDQCFRVGKKCIFEADNHTTLELSHLTSTDFFSQPEVYALLTQALDQTDRPEDIASFFMNPDITDKLCKARLWLTNTLSNQLTFKLVHNSGDFNKILCQCVCDKIINSGEGLVSPKILSWLINTPLLEPVLLNLQKYGLDITSITPSLCSWQISDFSEESIKQLLTPNDCRRLFKQAYILNQKKLLSCLLLTGNCDKLISLLRDNLEILLDFFECRDILPGVAYLLGRYDVNGKDVNGDTILSVATNKGHVESVKALLAAGAITDFEDTLGVSPLYSAASKGDVGCVKALLMATDIRVNAQGESGLTALACAAINGHAECIKLLLAAGACVNIESDDGSTPLNYAAGKGHLECVKVLRRVDGIHVNKRDINRYSPLQNAAMEGYQACVAELLRAKNIEVNQRTRLFGCTALMLAIECKKSKCARALIRDSRTDLNTLCYPWSFPLGQARKYQLTWVELMLEYNSRFSLWKTLVMEFFGLVF</sequence>
<feature type="transmembrane region" description="Helical" evidence="4">
    <location>
        <begin position="21"/>
        <end position="43"/>
    </location>
</feature>
<dbReference type="PROSITE" id="PS50088">
    <property type="entry name" value="ANK_REPEAT"/>
    <property type="match status" value="3"/>
</dbReference>
<feature type="repeat" description="ANK" evidence="3">
    <location>
        <begin position="663"/>
        <end position="695"/>
    </location>
</feature>
<evidence type="ECO:0000313" key="5">
    <source>
        <dbReference type="EMBL" id="MDP0588456.1"/>
    </source>
</evidence>
<dbReference type="InterPro" id="IPR036770">
    <property type="entry name" value="Ankyrin_rpt-contain_sf"/>
</dbReference>
<accession>A0AA90NXF9</accession>
<proteinExistence type="predicted"/>
<dbReference type="Gene3D" id="1.25.40.20">
    <property type="entry name" value="Ankyrin repeat-containing domain"/>
    <property type="match status" value="2"/>
</dbReference>